<sequence>MSYIIDRTNYLFSPNDSPYKNARLVEVHEPFERQLSRGVTEKGSRIEKKWITDDDPLTVYTNEGRIVVQDTGYSEYPIGIEIYNDYRE</sequence>
<dbReference type="Proteomes" id="UP000037193">
    <property type="component" value="Unassembled WGS sequence"/>
</dbReference>
<comment type="caution">
    <text evidence="1">The sequence shown here is derived from an EMBL/GenBank/DDBJ whole genome shotgun (WGS) entry which is preliminary data.</text>
</comment>
<evidence type="ECO:0000313" key="1">
    <source>
        <dbReference type="EMBL" id="KOA42963.1"/>
    </source>
</evidence>
<name>A0A0L7B6S6_BIFBR</name>
<dbReference type="EMBL" id="AVQD01000003">
    <property type="protein sequence ID" value="KOA42963.1"/>
    <property type="molecule type" value="Genomic_DNA"/>
</dbReference>
<dbReference type="AlphaFoldDB" id="A0A0L7B6S6"/>
<evidence type="ECO:0000313" key="2">
    <source>
        <dbReference type="Proteomes" id="UP000037193"/>
    </source>
</evidence>
<proteinExistence type="predicted"/>
<reference evidence="1 2" key="1">
    <citation type="journal article" date="2015" name="Int J Genomics">
        <title>Comparative Genomics Revealed Genetic Diversity and Species/Strain-Level Differences in Carbohydrate Metabolism of Three Probiotic Bifidobacterial Species.</title>
        <authorList>
            <person name="Odamaki T."/>
            <person name="Horigome A."/>
            <person name="Sugahara H."/>
            <person name="Hashikura N."/>
            <person name="Minami J."/>
            <person name="Xiao J.Z."/>
            <person name="Abe F."/>
        </authorList>
    </citation>
    <scope>NUCLEOTIDE SEQUENCE [LARGE SCALE GENOMIC DNA]</scope>
    <source>
        <strain evidence="1 2">MCC 1128</strain>
    </source>
</reference>
<accession>A0A0L7B6S6</accession>
<protein>
    <submittedName>
        <fullName evidence="1">Uncharacterized protein</fullName>
    </submittedName>
</protein>
<organism evidence="1 2">
    <name type="scientific">Bifidobacterium breve MCC 1128</name>
    <dbReference type="NCBI Taxonomy" id="1365965"/>
    <lineage>
        <taxon>Bacteria</taxon>
        <taxon>Bacillati</taxon>
        <taxon>Actinomycetota</taxon>
        <taxon>Actinomycetes</taxon>
        <taxon>Bifidobacteriales</taxon>
        <taxon>Bifidobacteriaceae</taxon>
        <taxon>Bifidobacterium</taxon>
    </lineage>
</organism>
<dbReference type="PATRIC" id="fig|1365965.3.peg.403"/>
<gene>
    <name evidence="1" type="ORF">BBM1128_02005</name>
</gene>